<feature type="compositionally biased region" description="Basic and acidic residues" evidence="1">
    <location>
        <begin position="96"/>
        <end position="105"/>
    </location>
</feature>
<reference evidence="2" key="1">
    <citation type="submission" date="2021-03" db="EMBL/GenBank/DDBJ databases">
        <authorList>
            <person name="Tagirdzhanova G."/>
        </authorList>
    </citation>
    <scope>NUCLEOTIDE SEQUENCE</scope>
</reference>
<sequence length="167" mass="19017">MGQEASKVSPTNPQHVFKSSGPVRFSPEVVDILQNSPASDSIRAQDLELHIQNRVHTELSRLAEEQTKSLKELQDKISSETPAPSSKSPDLSRASVQKETEELKKKLAKRKLREDVVGDKNVEKAKDELVTCLRNNDRRPLDCWQEVEAFKNEVSRIEKRFLSRVLE</sequence>
<evidence type="ECO:0000256" key="1">
    <source>
        <dbReference type="SAM" id="MobiDB-lite"/>
    </source>
</evidence>
<dbReference type="OrthoDB" id="5544375at2759"/>
<name>A0A8H3HXX0_9LECA</name>
<dbReference type="AlphaFoldDB" id="A0A8H3HXX0"/>
<feature type="region of interest" description="Disordered" evidence="1">
    <location>
        <begin position="1"/>
        <end position="23"/>
    </location>
</feature>
<proteinExistence type="predicted"/>
<feature type="compositionally biased region" description="Polar residues" evidence="1">
    <location>
        <begin position="79"/>
        <end position="95"/>
    </location>
</feature>
<dbReference type="InterPro" id="IPR012471">
    <property type="entry name" value="DUF1690"/>
</dbReference>
<feature type="compositionally biased region" description="Basic and acidic residues" evidence="1">
    <location>
        <begin position="60"/>
        <end position="78"/>
    </location>
</feature>
<feature type="compositionally biased region" description="Polar residues" evidence="1">
    <location>
        <begin position="1"/>
        <end position="14"/>
    </location>
</feature>
<evidence type="ECO:0000313" key="3">
    <source>
        <dbReference type="Proteomes" id="UP000664169"/>
    </source>
</evidence>
<accession>A0A8H3HXX0</accession>
<dbReference type="EMBL" id="CAJPDQ010000003">
    <property type="protein sequence ID" value="CAF9906997.1"/>
    <property type="molecule type" value="Genomic_DNA"/>
</dbReference>
<feature type="region of interest" description="Disordered" evidence="1">
    <location>
        <begin position="60"/>
        <end position="111"/>
    </location>
</feature>
<dbReference type="Pfam" id="PF07956">
    <property type="entry name" value="DUF1690"/>
    <property type="match status" value="1"/>
</dbReference>
<dbReference type="Proteomes" id="UP000664169">
    <property type="component" value="Unassembled WGS sequence"/>
</dbReference>
<keyword evidence="3" id="KW-1185">Reference proteome</keyword>
<protein>
    <submittedName>
        <fullName evidence="2">Uncharacterized protein</fullName>
    </submittedName>
</protein>
<gene>
    <name evidence="2" type="ORF">GOMPHAMPRED_004992</name>
</gene>
<evidence type="ECO:0000313" key="2">
    <source>
        <dbReference type="EMBL" id="CAF9906997.1"/>
    </source>
</evidence>
<organism evidence="2 3">
    <name type="scientific">Gomphillus americanus</name>
    <dbReference type="NCBI Taxonomy" id="1940652"/>
    <lineage>
        <taxon>Eukaryota</taxon>
        <taxon>Fungi</taxon>
        <taxon>Dikarya</taxon>
        <taxon>Ascomycota</taxon>
        <taxon>Pezizomycotina</taxon>
        <taxon>Lecanoromycetes</taxon>
        <taxon>OSLEUM clade</taxon>
        <taxon>Ostropomycetidae</taxon>
        <taxon>Ostropales</taxon>
        <taxon>Graphidaceae</taxon>
        <taxon>Gomphilloideae</taxon>
        <taxon>Gomphillus</taxon>
    </lineage>
</organism>
<comment type="caution">
    <text evidence="2">The sequence shown here is derived from an EMBL/GenBank/DDBJ whole genome shotgun (WGS) entry which is preliminary data.</text>
</comment>